<name>A0A923H7P7_9FLAO</name>
<keyword evidence="5" id="KW-1185">Reference proteome</keyword>
<evidence type="ECO:0000256" key="3">
    <source>
        <dbReference type="PROSITE-ProRule" id="PRU00339"/>
    </source>
</evidence>
<dbReference type="InterPro" id="IPR019734">
    <property type="entry name" value="TPR_rpt"/>
</dbReference>
<reference evidence="4" key="1">
    <citation type="submission" date="2020-08" db="EMBL/GenBank/DDBJ databases">
        <title>Hyunsoonleella sp. strain SJ7 genome sequencing and assembly.</title>
        <authorList>
            <person name="Kim I."/>
        </authorList>
    </citation>
    <scope>NUCLEOTIDE SEQUENCE</scope>
    <source>
        <strain evidence="4">SJ7</strain>
    </source>
</reference>
<keyword evidence="2 3" id="KW-0802">TPR repeat</keyword>
<dbReference type="Gene3D" id="1.25.40.10">
    <property type="entry name" value="Tetratricopeptide repeat domain"/>
    <property type="match status" value="2"/>
</dbReference>
<dbReference type="PROSITE" id="PS50005">
    <property type="entry name" value="TPR"/>
    <property type="match status" value="2"/>
</dbReference>
<evidence type="ECO:0000256" key="1">
    <source>
        <dbReference type="ARBA" id="ARBA00022737"/>
    </source>
</evidence>
<proteinExistence type="predicted"/>
<dbReference type="PANTHER" id="PTHR44858">
    <property type="entry name" value="TETRATRICOPEPTIDE REPEAT PROTEIN 6"/>
    <property type="match status" value="1"/>
</dbReference>
<evidence type="ECO:0000313" key="4">
    <source>
        <dbReference type="EMBL" id="MBC3757263.1"/>
    </source>
</evidence>
<accession>A0A923H7P7</accession>
<dbReference type="InterPro" id="IPR011990">
    <property type="entry name" value="TPR-like_helical_dom_sf"/>
</dbReference>
<gene>
    <name evidence="4" type="ORF">H7U19_02530</name>
</gene>
<dbReference type="Pfam" id="PF00515">
    <property type="entry name" value="TPR_1"/>
    <property type="match status" value="1"/>
</dbReference>
<dbReference type="SUPFAM" id="SSF48452">
    <property type="entry name" value="TPR-like"/>
    <property type="match status" value="2"/>
</dbReference>
<dbReference type="GO" id="GO:0009279">
    <property type="term" value="C:cell outer membrane"/>
    <property type="evidence" value="ECO:0007669"/>
    <property type="project" value="TreeGrafter"/>
</dbReference>
<dbReference type="InterPro" id="IPR050498">
    <property type="entry name" value="Ycf3"/>
</dbReference>
<dbReference type="Pfam" id="PF13432">
    <property type="entry name" value="TPR_16"/>
    <property type="match status" value="2"/>
</dbReference>
<dbReference type="Proteomes" id="UP000656244">
    <property type="component" value="Unassembled WGS sequence"/>
</dbReference>
<dbReference type="EMBL" id="JACNMF010000001">
    <property type="protein sequence ID" value="MBC3757263.1"/>
    <property type="molecule type" value="Genomic_DNA"/>
</dbReference>
<evidence type="ECO:0000256" key="2">
    <source>
        <dbReference type="ARBA" id="ARBA00022803"/>
    </source>
</evidence>
<feature type="repeat" description="TPR" evidence="3">
    <location>
        <begin position="123"/>
        <end position="156"/>
    </location>
</feature>
<protein>
    <submittedName>
        <fullName evidence="4">Tetratricopeptide repeat protein</fullName>
    </submittedName>
</protein>
<dbReference type="SMART" id="SM00028">
    <property type="entry name" value="TPR"/>
    <property type="match status" value="7"/>
</dbReference>
<dbReference type="AlphaFoldDB" id="A0A923H7P7"/>
<evidence type="ECO:0000313" key="5">
    <source>
        <dbReference type="Proteomes" id="UP000656244"/>
    </source>
</evidence>
<feature type="repeat" description="TPR" evidence="3">
    <location>
        <begin position="190"/>
        <end position="223"/>
    </location>
</feature>
<sequence>MGKVKTVSILVAFLIFCSLFSYGQAGKLFRKGLRANDIHESIAFFDKAIAENPKHLNAHFYRGLYRSELEDYFGAILDFTTVISIKPDPDSFYNRANAKFSLGDFKGAHSDYVEAINWDRTFYEAYYNLGITQLNLKKYKAALRSFNFLLANDPSDFMLYTHVGYTLLKLGYYKYAFMFYNTGIKLDNSSLSYYNRGLAYLEINKFDEAKNDFQKAIELDHKNASAHYYHGMAELFSRNYDSAISSFDNALSFKALDYEALFGSAIAHFHANDLEKAKAHYNKAKNILNPKGNKFDSISLFETSSWYEDERNMLAIYFDKLNSL</sequence>
<organism evidence="4 5">
    <name type="scientific">Hyunsoonleella aquatilis</name>
    <dbReference type="NCBI Taxonomy" id="2762758"/>
    <lineage>
        <taxon>Bacteria</taxon>
        <taxon>Pseudomonadati</taxon>
        <taxon>Bacteroidota</taxon>
        <taxon>Flavobacteriia</taxon>
        <taxon>Flavobacteriales</taxon>
        <taxon>Flavobacteriaceae</taxon>
    </lineage>
</organism>
<comment type="caution">
    <text evidence="4">The sequence shown here is derived from an EMBL/GenBank/DDBJ whole genome shotgun (WGS) entry which is preliminary data.</text>
</comment>
<dbReference type="GO" id="GO:0046813">
    <property type="term" value="P:receptor-mediated virion attachment to host cell"/>
    <property type="evidence" value="ECO:0007669"/>
    <property type="project" value="TreeGrafter"/>
</dbReference>
<dbReference type="PROSITE" id="PS50293">
    <property type="entry name" value="TPR_REGION"/>
    <property type="match status" value="1"/>
</dbReference>
<dbReference type="PANTHER" id="PTHR44858:SF1">
    <property type="entry name" value="UDP-N-ACETYLGLUCOSAMINE--PEPTIDE N-ACETYLGLUCOSAMINYLTRANSFERASE SPINDLY-RELATED"/>
    <property type="match status" value="1"/>
</dbReference>
<dbReference type="RefSeq" id="WP_186558260.1">
    <property type="nucleotide sequence ID" value="NZ_JACNMF010000001.1"/>
</dbReference>
<keyword evidence="1" id="KW-0677">Repeat</keyword>